<evidence type="ECO:0000256" key="1">
    <source>
        <dbReference type="SAM" id="MobiDB-lite"/>
    </source>
</evidence>
<comment type="caution">
    <text evidence="2">The sequence shown here is derived from an EMBL/GenBank/DDBJ whole genome shotgun (WGS) entry which is preliminary data.</text>
</comment>
<proteinExistence type="predicted"/>
<evidence type="ECO:0000313" key="2">
    <source>
        <dbReference type="EMBL" id="MCX2977540.1"/>
    </source>
</evidence>
<dbReference type="PANTHER" id="PTHR20883">
    <property type="entry name" value="PHYTANOYL-COA DIOXYGENASE DOMAIN CONTAINING 1"/>
    <property type="match status" value="1"/>
</dbReference>
<reference evidence="2" key="1">
    <citation type="submission" date="2019-02" db="EMBL/GenBank/DDBJ databases">
        <authorList>
            <person name="Li S.-H."/>
        </authorList>
    </citation>
    <scope>NUCLEOTIDE SEQUENCE</scope>
    <source>
        <strain evidence="2">IMCC11814</strain>
    </source>
</reference>
<evidence type="ECO:0000313" key="3">
    <source>
        <dbReference type="Proteomes" id="UP001143304"/>
    </source>
</evidence>
<evidence type="ECO:0008006" key="4">
    <source>
        <dbReference type="Google" id="ProtNLM"/>
    </source>
</evidence>
<sequence length="359" mass="39775">MSIDSTLRSGQDAGMGRENELLQKADQLVDSGDFRGAISLLEEAGRFDDPTLARRLVSLRIQAYAEMEWPEPHDHWPPHHDGRFEGEAGFPDIQAVELDEGALKAGILGRGGLIVRGLMDEQRIESMRENIDRVLLARMEASDEVPGAENNPWYHRSENVRGGPTQFRGGQRFTTIGSAWSVDSPPTTFQLIEFYREIGLHGLLRGYFDEDPVLSVRKWVVRCAAPNNGASSGWHQDGYFLGDASAIRTANLWIALTDCGGDADAPGLEIVAGGERKIHETGTRGSPFDWTVGQDLVDEIALTSPVVCPRFKAGDALFFDHYNLHRTGFGLNHTKNRYAVETWFFAGSTAPHKQQPVVF</sequence>
<organism evidence="2 3">
    <name type="scientific">Candidatus Marimicrobium litorale</name>
    <dbReference type="NCBI Taxonomy" id="2518991"/>
    <lineage>
        <taxon>Bacteria</taxon>
        <taxon>Pseudomonadati</taxon>
        <taxon>Pseudomonadota</taxon>
        <taxon>Gammaproteobacteria</taxon>
        <taxon>Cellvibrionales</taxon>
        <taxon>Halieaceae</taxon>
        <taxon>Marimicrobium</taxon>
    </lineage>
</organism>
<dbReference type="Proteomes" id="UP001143304">
    <property type="component" value="Unassembled WGS sequence"/>
</dbReference>
<name>A0ABT3T6R6_9GAMM</name>
<dbReference type="Gene3D" id="2.60.120.620">
    <property type="entry name" value="q2cbj1_9rhob like domain"/>
    <property type="match status" value="1"/>
</dbReference>
<dbReference type="InterPro" id="IPR008775">
    <property type="entry name" value="Phytyl_CoA_dOase-like"/>
</dbReference>
<dbReference type="RefSeq" id="WP_279249256.1">
    <property type="nucleotide sequence ID" value="NZ_SHNO01000001.1"/>
</dbReference>
<dbReference type="Pfam" id="PF05721">
    <property type="entry name" value="PhyH"/>
    <property type="match status" value="1"/>
</dbReference>
<gene>
    <name evidence="2" type="ORF">EYC82_09265</name>
</gene>
<protein>
    <recommendedName>
        <fullName evidence="4">Phytanoyl-CoA dioxygenase family protein</fullName>
    </recommendedName>
</protein>
<dbReference type="SUPFAM" id="SSF51197">
    <property type="entry name" value="Clavaminate synthase-like"/>
    <property type="match status" value="1"/>
</dbReference>
<accession>A0ABT3T6R6</accession>
<dbReference type="EMBL" id="SHNO01000001">
    <property type="protein sequence ID" value="MCX2977540.1"/>
    <property type="molecule type" value="Genomic_DNA"/>
</dbReference>
<dbReference type="PANTHER" id="PTHR20883:SF14">
    <property type="entry name" value="PHYTANOYL-COA DIOXYGENASE"/>
    <property type="match status" value="1"/>
</dbReference>
<keyword evidence="3" id="KW-1185">Reference proteome</keyword>
<feature type="region of interest" description="Disordered" evidence="1">
    <location>
        <begin position="147"/>
        <end position="166"/>
    </location>
</feature>